<dbReference type="STRING" id="865937.Gilli_1401"/>
<proteinExistence type="predicted"/>
<organism evidence="1 2">
    <name type="scientific">Gillisia limnaea (strain DSM 15749 / LMG 21470 / R-8282)</name>
    <dbReference type="NCBI Taxonomy" id="865937"/>
    <lineage>
        <taxon>Bacteria</taxon>
        <taxon>Pseudomonadati</taxon>
        <taxon>Bacteroidota</taxon>
        <taxon>Flavobacteriia</taxon>
        <taxon>Flavobacteriales</taxon>
        <taxon>Flavobacteriaceae</taxon>
        <taxon>Gillisia</taxon>
    </lineage>
</organism>
<sequence>MFFGFSNAQERTFQTVDSSVNSYAQNLLINTAADKVLIYKTGCIGCEIIGECSCKIGSIRSFLIWKEANGSYVKEINCCETSDRKETDLDAVWRELEAKEEIIFGSEFKVEKENVHYDFYEVKLMKKGSEKEIKMADFYFNDDNKYREHNSQQAAKEFQKLIELTLR</sequence>
<dbReference type="OrthoDB" id="9882689at2"/>
<dbReference type="Proteomes" id="UP000003844">
    <property type="component" value="Unassembled WGS sequence"/>
</dbReference>
<accession>H2BXH8</accession>
<evidence type="ECO:0000313" key="1">
    <source>
        <dbReference type="EMBL" id="EHQ02060.1"/>
    </source>
</evidence>
<evidence type="ECO:0000313" key="2">
    <source>
        <dbReference type="Proteomes" id="UP000003844"/>
    </source>
</evidence>
<dbReference type="AlphaFoldDB" id="H2BXH8"/>
<name>H2BXH8_GILLR</name>
<dbReference type="RefSeq" id="WP_006988376.1">
    <property type="nucleotide sequence ID" value="NZ_JH594606.1"/>
</dbReference>
<protein>
    <submittedName>
        <fullName evidence="1">Uncharacterized protein</fullName>
    </submittedName>
</protein>
<dbReference type="EMBL" id="JH594606">
    <property type="protein sequence ID" value="EHQ02060.1"/>
    <property type="molecule type" value="Genomic_DNA"/>
</dbReference>
<dbReference type="HOGENOM" id="CLU_1592224_0_0_10"/>
<gene>
    <name evidence="1" type="ORF">Gilli_1401</name>
</gene>
<keyword evidence="2" id="KW-1185">Reference proteome</keyword>
<reference evidence="2" key="1">
    <citation type="journal article" date="2012" name="Stand. Genomic Sci.">
        <title>Genome sequence of the Antarctic rhodopsins-containing flavobacterium Gillisia limnaea type strain (R-8282(T)).</title>
        <authorList>
            <person name="Riedel T."/>
            <person name="Held B."/>
            <person name="Nolan M."/>
            <person name="Lucas S."/>
            <person name="Lapidus A."/>
            <person name="Tice H."/>
            <person name="Del Rio T.G."/>
            <person name="Cheng J.F."/>
            <person name="Han C."/>
            <person name="Tapia R."/>
            <person name="Goodwin L.A."/>
            <person name="Pitluck S."/>
            <person name="Liolios K."/>
            <person name="Mavromatis K."/>
            <person name="Pagani I."/>
            <person name="Ivanova N."/>
            <person name="Mikhailova N."/>
            <person name="Pati A."/>
            <person name="Chen A."/>
            <person name="Palaniappan K."/>
            <person name="Land M."/>
            <person name="Rohde M."/>
            <person name="Tindall B.J."/>
            <person name="Detter J.C."/>
            <person name="Goker M."/>
            <person name="Bristow J."/>
            <person name="Eisen J.A."/>
            <person name="Markowitz V."/>
            <person name="Hugenholtz P."/>
            <person name="Kyrpides N.C."/>
            <person name="Klenk H.P."/>
            <person name="Woyke T."/>
        </authorList>
    </citation>
    <scope>NUCLEOTIDE SEQUENCE [LARGE SCALE GENOMIC DNA]</scope>
    <source>
        <strain evidence="2">DSM 15749 / LMG 21470 / R-8282</strain>
    </source>
</reference>